<dbReference type="AlphaFoldDB" id="A0A6C0DAA6"/>
<dbReference type="SUPFAM" id="SSF53300">
    <property type="entry name" value="vWA-like"/>
    <property type="match status" value="1"/>
</dbReference>
<dbReference type="PANTHER" id="PTHR10338">
    <property type="entry name" value="INTER-ALPHA-TRYPSIN INHIBITOR HEAVY CHAIN FAMILY MEMBER"/>
    <property type="match status" value="1"/>
</dbReference>
<accession>A0A6C0DAA6</accession>
<dbReference type="Gene3D" id="3.40.50.410">
    <property type="entry name" value="von Willebrand factor, type A domain"/>
    <property type="match status" value="1"/>
</dbReference>
<organism evidence="2">
    <name type="scientific">viral metagenome</name>
    <dbReference type="NCBI Taxonomy" id="1070528"/>
    <lineage>
        <taxon>unclassified sequences</taxon>
        <taxon>metagenomes</taxon>
        <taxon>organismal metagenomes</taxon>
    </lineage>
</organism>
<protein>
    <recommendedName>
        <fullName evidence="1">VWFA domain-containing protein</fullName>
    </recommendedName>
</protein>
<dbReference type="PANTHER" id="PTHR10338:SF108">
    <property type="entry name" value="INTER-ALPHA-TRYPSIN INHIBITOR HEAVY CHAIN H4-LIKE PROTEIN"/>
    <property type="match status" value="1"/>
</dbReference>
<evidence type="ECO:0000313" key="2">
    <source>
        <dbReference type="EMBL" id="QHT13788.1"/>
    </source>
</evidence>
<reference evidence="2" key="1">
    <citation type="journal article" date="2020" name="Nature">
        <title>Giant virus diversity and host interactions through global metagenomics.</title>
        <authorList>
            <person name="Schulz F."/>
            <person name="Roux S."/>
            <person name="Paez-Espino D."/>
            <person name="Jungbluth S."/>
            <person name="Walsh D.A."/>
            <person name="Denef V.J."/>
            <person name="McMahon K.D."/>
            <person name="Konstantinidis K.T."/>
            <person name="Eloe-Fadrosh E.A."/>
            <person name="Kyrpides N.C."/>
            <person name="Woyke T."/>
        </authorList>
    </citation>
    <scope>NUCLEOTIDE SEQUENCE</scope>
    <source>
        <strain evidence="2">GVMAG-M-3300023174-134</strain>
    </source>
</reference>
<dbReference type="CDD" id="cd00198">
    <property type="entry name" value="vWFA"/>
    <property type="match status" value="1"/>
</dbReference>
<dbReference type="InterPro" id="IPR002035">
    <property type="entry name" value="VWF_A"/>
</dbReference>
<dbReference type="EMBL" id="MN739577">
    <property type="protein sequence ID" value="QHT13788.1"/>
    <property type="molecule type" value="Genomic_DNA"/>
</dbReference>
<proteinExistence type="predicted"/>
<sequence length="525" mass="61477">MSNFTENAFIENAFIEFHNLNGELPFPVVSETEDFGILRIKMKKTEITKKPLFILFTIDKTASMEENVKNNTKINYLKQTFKNMLKHLSKQEIEIYVRVHSFNTEVDVDIENVQITKENVSELCDKIMNIQAESCTNIELALETAKKTLDDYLQMNPEHEIAHIFMTDGYPTIGEANNEKLSKIVDNRITNIFVGYGFDHNVFLMKMLSKHSKADYQFVDDMENTGLVYGESVHQLLYPALKDVEIHADDGLIYDWETNEWKDKIYVNVLVGETEKLYQVKKNKNERIEIDIYGKPDGFLETKLQETVEEIPDLIDLDTKQIAEIDLTKYIYRQKIQELMYAANEKNNYNSLNDLKIILKDVFKKMRTYMRENNLLDDPFMKLLCDDISITYQNTGHMNGLLFTYNRQISQGRQRSYNARSMSNNDNELLRRKIHRFQYNVPILKRSIAANFSTDEFDNDEPFDHEKFSICNDDFIRIDSFNCNTDNYTINDEDDLDNYLVSNDVTSCYSTPSVLNTMRSFSQNI</sequence>
<dbReference type="Pfam" id="PF00092">
    <property type="entry name" value="VWA"/>
    <property type="match status" value="1"/>
</dbReference>
<dbReference type="InterPro" id="IPR036465">
    <property type="entry name" value="vWFA_dom_sf"/>
</dbReference>
<dbReference type="InterPro" id="IPR050934">
    <property type="entry name" value="ITIH"/>
</dbReference>
<dbReference type="PROSITE" id="PS50234">
    <property type="entry name" value="VWFA"/>
    <property type="match status" value="1"/>
</dbReference>
<name>A0A6C0DAA6_9ZZZZ</name>
<feature type="domain" description="VWFA" evidence="1">
    <location>
        <begin position="53"/>
        <end position="241"/>
    </location>
</feature>
<evidence type="ECO:0000259" key="1">
    <source>
        <dbReference type="PROSITE" id="PS50234"/>
    </source>
</evidence>